<accession>A0A9P8LEY5</accession>
<evidence type="ECO:0000259" key="2">
    <source>
        <dbReference type="Pfam" id="PF20237"/>
    </source>
</evidence>
<name>A0A9P8LEY5_9PEZI</name>
<proteinExistence type="predicted"/>
<dbReference type="Pfam" id="PF20237">
    <property type="entry name" value="DUF6594"/>
    <property type="match status" value="1"/>
</dbReference>
<keyword evidence="1" id="KW-1133">Transmembrane helix</keyword>
<keyword evidence="1" id="KW-0812">Transmembrane</keyword>
<keyword evidence="4" id="KW-1185">Reference proteome</keyword>
<dbReference type="PANTHER" id="PTHR34502">
    <property type="entry name" value="DUF6594 DOMAIN-CONTAINING PROTEIN-RELATED"/>
    <property type="match status" value="1"/>
</dbReference>
<evidence type="ECO:0000313" key="4">
    <source>
        <dbReference type="Proteomes" id="UP000750711"/>
    </source>
</evidence>
<evidence type="ECO:0000313" key="3">
    <source>
        <dbReference type="EMBL" id="KAH0563000.1"/>
    </source>
</evidence>
<sequence length="272" mass="31468">MGGHEKVGYDKLAAFVGDNPEMSIYRRFSTLGAKNILYLQAELVNLEAQLEDIIREDKDSGDEKKKNFPYSVWHLKGLDPNEGGNAQWLKVLEIRQTLKEYYDALLQQYRVSKFEEANKPDLKELRDWLERKKGGNYFLQGREADPWQDEDKHTKDLISLISHHREKDFFTSWIRDKFLTWFHDGWGHRFKEPVDEEKMIYNYKESKINTAANAISAVISSLLPTSTIFVLYYLQNHLAKLGAIVAFTTLFSLALVIIAKARRIDAFAAATA</sequence>
<dbReference type="EMBL" id="JAGHQM010000270">
    <property type="protein sequence ID" value="KAH0563000.1"/>
    <property type="molecule type" value="Genomic_DNA"/>
</dbReference>
<comment type="caution">
    <text evidence="3">The sequence shown here is derived from an EMBL/GenBank/DDBJ whole genome shotgun (WGS) entry which is preliminary data.</text>
</comment>
<feature type="transmembrane region" description="Helical" evidence="1">
    <location>
        <begin position="214"/>
        <end position="235"/>
    </location>
</feature>
<protein>
    <recommendedName>
        <fullName evidence="2">DUF6594 domain-containing protein</fullName>
    </recommendedName>
</protein>
<feature type="domain" description="DUF6594" evidence="2">
    <location>
        <begin position="9"/>
        <end position="272"/>
    </location>
</feature>
<feature type="transmembrane region" description="Helical" evidence="1">
    <location>
        <begin position="241"/>
        <end position="259"/>
    </location>
</feature>
<dbReference type="AlphaFoldDB" id="A0A9P8LEY5"/>
<organism evidence="3 4">
    <name type="scientific">Trichoglossum hirsutum</name>
    <dbReference type="NCBI Taxonomy" id="265104"/>
    <lineage>
        <taxon>Eukaryota</taxon>
        <taxon>Fungi</taxon>
        <taxon>Dikarya</taxon>
        <taxon>Ascomycota</taxon>
        <taxon>Pezizomycotina</taxon>
        <taxon>Geoglossomycetes</taxon>
        <taxon>Geoglossales</taxon>
        <taxon>Geoglossaceae</taxon>
        <taxon>Trichoglossum</taxon>
    </lineage>
</organism>
<dbReference type="Proteomes" id="UP000750711">
    <property type="component" value="Unassembled WGS sequence"/>
</dbReference>
<gene>
    <name evidence="3" type="ORF">GP486_002433</name>
</gene>
<dbReference type="PANTHER" id="PTHR34502:SF5">
    <property type="entry name" value="DUF6594 DOMAIN-CONTAINING PROTEIN"/>
    <property type="match status" value="1"/>
</dbReference>
<reference evidence="3" key="1">
    <citation type="submission" date="2021-03" db="EMBL/GenBank/DDBJ databases">
        <title>Comparative genomics and phylogenomic investigation of the class Geoglossomycetes provide insights into ecological specialization and systematics.</title>
        <authorList>
            <person name="Melie T."/>
            <person name="Pirro S."/>
            <person name="Miller A.N."/>
            <person name="Quandt A."/>
        </authorList>
    </citation>
    <scope>NUCLEOTIDE SEQUENCE</scope>
    <source>
        <strain evidence="3">CAQ_001_2017</strain>
    </source>
</reference>
<evidence type="ECO:0000256" key="1">
    <source>
        <dbReference type="SAM" id="Phobius"/>
    </source>
</evidence>
<dbReference type="InterPro" id="IPR046529">
    <property type="entry name" value="DUF6594"/>
</dbReference>
<keyword evidence="1" id="KW-0472">Membrane</keyword>